<sequence>MSSPTELTSSSHLSTLISTHPLAIIDFHATWCGPCHAIAPFYTSLAQKHSSPNRIIFTKCDVDAQSSIARTYSVTVMPTFIILHQGKEVARVRGAD</sequence>
<feature type="disulfide bond" description="Redox-active" evidence="4">
    <location>
        <begin position="32"/>
        <end position="35"/>
    </location>
</feature>
<dbReference type="InterPro" id="IPR013766">
    <property type="entry name" value="Thioredoxin_domain"/>
</dbReference>
<dbReference type="PRINTS" id="PR00421">
    <property type="entry name" value="THIOREDOXIN"/>
</dbReference>
<dbReference type="InterPro" id="IPR005746">
    <property type="entry name" value="Thioredoxin"/>
</dbReference>
<dbReference type="PANTHER" id="PTHR46115">
    <property type="entry name" value="THIOREDOXIN-LIKE PROTEIN 1"/>
    <property type="match status" value="1"/>
</dbReference>
<comment type="similarity">
    <text evidence="1">Belongs to the thioredoxin family.</text>
</comment>
<keyword evidence="4" id="KW-0676">Redox-active center</keyword>
<organism evidence="6 7">
    <name type="scientific">Terfezia boudieri ATCC MYA-4762</name>
    <dbReference type="NCBI Taxonomy" id="1051890"/>
    <lineage>
        <taxon>Eukaryota</taxon>
        <taxon>Fungi</taxon>
        <taxon>Dikarya</taxon>
        <taxon>Ascomycota</taxon>
        <taxon>Pezizomycotina</taxon>
        <taxon>Pezizomycetes</taxon>
        <taxon>Pezizales</taxon>
        <taxon>Pezizaceae</taxon>
        <taxon>Terfezia</taxon>
    </lineage>
</organism>
<evidence type="ECO:0000256" key="1">
    <source>
        <dbReference type="ARBA" id="ARBA00008987"/>
    </source>
</evidence>
<dbReference type="InterPro" id="IPR017937">
    <property type="entry name" value="Thioredoxin_CS"/>
</dbReference>
<dbReference type="Proteomes" id="UP000267821">
    <property type="component" value="Unassembled WGS sequence"/>
</dbReference>
<dbReference type="PROSITE" id="PS00194">
    <property type="entry name" value="THIOREDOXIN_1"/>
    <property type="match status" value="1"/>
</dbReference>
<gene>
    <name evidence="6" type="ORF">L211DRAFT_793597</name>
</gene>
<dbReference type="OrthoDB" id="19690at2759"/>
<evidence type="ECO:0000259" key="5">
    <source>
        <dbReference type="PROSITE" id="PS51352"/>
    </source>
</evidence>
<feature type="non-terminal residue" evidence="6">
    <location>
        <position position="96"/>
    </location>
</feature>
<feature type="domain" description="Thioredoxin" evidence="5">
    <location>
        <begin position="1"/>
        <end position="96"/>
    </location>
</feature>
<name>A0A3N4LGB2_9PEZI</name>
<dbReference type="InParanoid" id="A0A3N4LGB2"/>
<dbReference type="InterPro" id="IPR036249">
    <property type="entry name" value="Thioredoxin-like_sf"/>
</dbReference>
<feature type="active site" description="Nucleophile" evidence="3">
    <location>
        <position position="35"/>
    </location>
</feature>
<dbReference type="SUPFAM" id="SSF52833">
    <property type="entry name" value="Thioredoxin-like"/>
    <property type="match status" value="1"/>
</dbReference>
<keyword evidence="7" id="KW-1185">Reference proteome</keyword>
<dbReference type="Pfam" id="PF00085">
    <property type="entry name" value="Thioredoxin"/>
    <property type="match status" value="1"/>
</dbReference>
<feature type="active site" description="Nucleophile" evidence="3">
    <location>
        <position position="32"/>
    </location>
</feature>
<reference evidence="6 7" key="1">
    <citation type="journal article" date="2018" name="Nat. Ecol. Evol.">
        <title>Pezizomycetes genomes reveal the molecular basis of ectomycorrhizal truffle lifestyle.</title>
        <authorList>
            <person name="Murat C."/>
            <person name="Payen T."/>
            <person name="Noel B."/>
            <person name="Kuo A."/>
            <person name="Morin E."/>
            <person name="Chen J."/>
            <person name="Kohler A."/>
            <person name="Krizsan K."/>
            <person name="Balestrini R."/>
            <person name="Da Silva C."/>
            <person name="Montanini B."/>
            <person name="Hainaut M."/>
            <person name="Levati E."/>
            <person name="Barry K.W."/>
            <person name="Belfiori B."/>
            <person name="Cichocki N."/>
            <person name="Clum A."/>
            <person name="Dockter R.B."/>
            <person name="Fauchery L."/>
            <person name="Guy J."/>
            <person name="Iotti M."/>
            <person name="Le Tacon F."/>
            <person name="Lindquist E.A."/>
            <person name="Lipzen A."/>
            <person name="Malagnac F."/>
            <person name="Mello A."/>
            <person name="Molinier V."/>
            <person name="Miyauchi S."/>
            <person name="Poulain J."/>
            <person name="Riccioni C."/>
            <person name="Rubini A."/>
            <person name="Sitrit Y."/>
            <person name="Splivallo R."/>
            <person name="Traeger S."/>
            <person name="Wang M."/>
            <person name="Zifcakova L."/>
            <person name="Wipf D."/>
            <person name="Zambonelli A."/>
            <person name="Paolocci F."/>
            <person name="Nowrousian M."/>
            <person name="Ottonello S."/>
            <person name="Baldrian P."/>
            <person name="Spatafora J.W."/>
            <person name="Henrissat B."/>
            <person name="Nagy L.G."/>
            <person name="Aury J.M."/>
            <person name="Wincker P."/>
            <person name="Grigoriev I.V."/>
            <person name="Bonfante P."/>
            <person name="Martin F.M."/>
        </authorList>
    </citation>
    <scope>NUCLEOTIDE SEQUENCE [LARGE SCALE GENOMIC DNA]</scope>
    <source>
        <strain evidence="6 7">ATCC MYA-4762</strain>
    </source>
</reference>
<dbReference type="CDD" id="cd02947">
    <property type="entry name" value="TRX_family"/>
    <property type="match status" value="1"/>
</dbReference>
<feature type="site" description="Deprotonates C-terminal active site Cys" evidence="3">
    <location>
        <position position="26"/>
    </location>
</feature>
<protein>
    <submittedName>
        <fullName evidence="6">Thioredoxin-like protein</fullName>
    </submittedName>
</protein>
<dbReference type="Gene3D" id="3.40.30.10">
    <property type="entry name" value="Glutaredoxin"/>
    <property type="match status" value="1"/>
</dbReference>
<dbReference type="GO" id="GO:0015035">
    <property type="term" value="F:protein-disulfide reductase activity"/>
    <property type="evidence" value="ECO:0007669"/>
    <property type="project" value="InterPro"/>
</dbReference>
<evidence type="ECO:0000256" key="2">
    <source>
        <dbReference type="ARBA" id="ARBA00023157"/>
    </source>
</evidence>
<dbReference type="PIRSF" id="PIRSF000077">
    <property type="entry name" value="Thioredoxin"/>
    <property type="match status" value="1"/>
</dbReference>
<evidence type="ECO:0000313" key="7">
    <source>
        <dbReference type="Proteomes" id="UP000267821"/>
    </source>
</evidence>
<accession>A0A3N4LGB2</accession>
<feature type="site" description="Contributes to redox potential value" evidence="3">
    <location>
        <position position="33"/>
    </location>
</feature>
<proteinExistence type="inferred from homology"/>
<feature type="site" description="Contributes to redox potential value" evidence="3">
    <location>
        <position position="34"/>
    </location>
</feature>
<dbReference type="PROSITE" id="PS51352">
    <property type="entry name" value="THIOREDOXIN_2"/>
    <property type="match status" value="1"/>
</dbReference>
<dbReference type="EMBL" id="ML121585">
    <property type="protein sequence ID" value="RPB19721.1"/>
    <property type="molecule type" value="Genomic_DNA"/>
</dbReference>
<evidence type="ECO:0000256" key="3">
    <source>
        <dbReference type="PIRSR" id="PIRSR000077-1"/>
    </source>
</evidence>
<dbReference type="STRING" id="1051890.A0A3N4LGB2"/>
<dbReference type="AlphaFoldDB" id="A0A3N4LGB2"/>
<keyword evidence="2 4" id="KW-1015">Disulfide bond</keyword>
<evidence type="ECO:0000256" key="4">
    <source>
        <dbReference type="PIRSR" id="PIRSR000077-4"/>
    </source>
</evidence>
<evidence type="ECO:0000313" key="6">
    <source>
        <dbReference type="EMBL" id="RPB19721.1"/>
    </source>
</evidence>